<keyword evidence="3" id="KW-1185">Reference proteome</keyword>
<accession>A0A1U7LWL6</accession>
<organism evidence="2 3">
    <name type="scientific">Neolecta irregularis (strain DAH-3)</name>
    <dbReference type="NCBI Taxonomy" id="1198029"/>
    <lineage>
        <taxon>Eukaryota</taxon>
        <taxon>Fungi</taxon>
        <taxon>Dikarya</taxon>
        <taxon>Ascomycota</taxon>
        <taxon>Taphrinomycotina</taxon>
        <taxon>Neolectales</taxon>
        <taxon>Neolectaceae</taxon>
        <taxon>Neolecta</taxon>
    </lineage>
</organism>
<reference evidence="2 3" key="1">
    <citation type="submission" date="2016-04" db="EMBL/GenBank/DDBJ databases">
        <title>Evolutionary innovation and constraint leading to complex multicellularity in the Ascomycota.</title>
        <authorList>
            <person name="Cisse O."/>
            <person name="Nguyen A."/>
            <person name="Hewitt D.A."/>
            <person name="Jedd G."/>
            <person name="Stajich J.E."/>
        </authorList>
    </citation>
    <scope>NUCLEOTIDE SEQUENCE [LARGE SCALE GENOMIC DNA]</scope>
    <source>
        <strain evidence="2 3">DAH-3</strain>
    </source>
</reference>
<dbReference type="AlphaFoldDB" id="A0A1U7LWL6"/>
<evidence type="ECO:0000256" key="1">
    <source>
        <dbReference type="SAM" id="MobiDB-lite"/>
    </source>
</evidence>
<feature type="region of interest" description="Disordered" evidence="1">
    <location>
        <begin position="246"/>
        <end position="265"/>
    </location>
</feature>
<protein>
    <submittedName>
        <fullName evidence="2">Uncharacterized protein</fullName>
    </submittedName>
</protein>
<evidence type="ECO:0000313" key="2">
    <source>
        <dbReference type="EMBL" id="OLL26963.1"/>
    </source>
</evidence>
<dbReference type="EMBL" id="LXFE01000130">
    <property type="protein sequence ID" value="OLL26963.1"/>
    <property type="molecule type" value="Genomic_DNA"/>
</dbReference>
<feature type="region of interest" description="Disordered" evidence="1">
    <location>
        <begin position="1"/>
        <end position="40"/>
    </location>
</feature>
<dbReference type="Proteomes" id="UP000186594">
    <property type="component" value="Unassembled WGS sequence"/>
</dbReference>
<feature type="compositionally biased region" description="Basic and acidic residues" evidence="1">
    <location>
        <begin position="339"/>
        <end position="349"/>
    </location>
</feature>
<sequence length="374" mass="41306">MPENDDQQILEDRGPSKLRKPARLAKNRGSPVKTAKSKPLFGLQRGLKLKALFAIDHEDAVNSLHDHSPLLPPEPDHPLTGEPPRTKLTKSPPEPISESSPFEDEEDEEDDGILGEIDEGMRSYVLKATTYKLDIVQCYKSLGLRVPVKHQVASLQMWSAILLDNLKTTPESTRAERCGKLLNQYWRGLDVTRVESEVFDEDRKVEEKEQKLAEEERVKREKEAARLQEEALAAEKKAAEKRLLVEEEEATASEQTERLSDAAKAEADKITAAEAAKRAAEALASKATSTGGWGAGTTWGTGWNSKLPVSGATGSLWNSIARTGGSQKSGDRDVDDAVEETKSDGKVSLDPETENQRPNVLGKKKKMKLKKGFF</sequence>
<feature type="compositionally biased region" description="Basic residues" evidence="1">
    <location>
        <begin position="362"/>
        <end position="374"/>
    </location>
</feature>
<feature type="compositionally biased region" description="Basic and acidic residues" evidence="1">
    <location>
        <begin position="63"/>
        <end position="79"/>
    </location>
</feature>
<evidence type="ECO:0000313" key="3">
    <source>
        <dbReference type="Proteomes" id="UP000186594"/>
    </source>
</evidence>
<gene>
    <name evidence="2" type="ORF">NEOLI_002739</name>
</gene>
<name>A0A1U7LWL6_NEOID</name>
<feature type="compositionally biased region" description="Polar residues" evidence="1">
    <location>
        <begin position="312"/>
        <end position="328"/>
    </location>
</feature>
<proteinExistence type="predicted"/>
<comment type="caution">
    <text evidence="2">The sequence shown here is derived from an EMBL/GenBank/DDBJ whole genome shotgun (WGS) entry which is preliminary data.</text>
</comment>
<feature type="compositionally biased region" description="Basic residues" evidence="1">
    <location>
        <begin position="16"/>
        <end position="26"/>
    </location>
</feature>
<feature type="region of interest" description="Disordered" evidence="1">
    <location>
        <begin position="63"/>
        <end position="110"/>
    </location>
</feature>
<feature type="region of interest" description="Disordered" evidence="1">
    <location>
        <begin position="285"/>
        <end position="374"/>
    </location>
</feature>
<feature type="compositionally biased region" description="Basic and acidic residues" evidence="1">
    <location>
        <begin position="255"/>
        <end position="265"/>
    </location>
</feature>
<feature type="compositionally biased region" description="Acidic residues" evidence="1">
    <location>
        <begin position="101"/>
        <end position="110"/>
    </location>
</feature>